<dbReference type="STRING" id="1033810.HLPCO_002864"/>
<sequence length="460" mass="52110">MKMIDLKDIIKLFKIDTYKEVKHVSFTNVTNNIKKINNDTLVFHIYKKDELNVEEYNNLSNCYIVTDQPILKSQSIVSGNILYVTNVKKAYSTFINYYRALFDIPVVAITGTCGKTTTKEMIKHVLENKYKVAATKSSRNSLEFNLEYLLSIDEETEFGVFETGVSYPGNLILGCEYFKPTIGVITNIGMDHLSGCKTFENYMRTKGEMLAGLGYEGTLIINNDDTNIKQLDFSPYEGTIITFGIMDQANFFADQIKYEDEGMSFCLHYDSKAYEAYAPGFGEHNVYNALAALSVLDTLGIDLEESIEYLSSFKHIRSHLQFHNGINNSIIVDDTWSSNPPSMKAAFEVLSNKGKEKVKIVVLGKLPSQGDYAIEHYKQIAQLIIDYKIDFLITKSSITNNVSKKVEELGMNEDRIIHCKNNTQVKSALEGLLDANSIVLFKKSMFDQSITKIMNKYISD</sequence>
<dbReference type="InterPro" id="IPR036615">
    <property type="entry name" value="Mur_ligase_C_dom_sf"/>
</dbReference>
<dbReference type="OrthoDB" id="9801978at2"/>
<dbReference type="InterPro" id="IPR036565">
    <property type="entry name" value="Mur-like_cat_sf"/>
</dbReference>
<dbReference type="PANTHER" id="PTHR43024">
    <property type="entry name" value="UDP-N-ACETYLMURAMOYL-TRIPEPTIDE--D-ALANYL-D-ALANINE LIGASE"/>
    <property type="match status" value="1"/>
</dbReference>
<dbReference type="InterPro" id="IPR013221">
    <property type="entry name" value="Mur_ligase_cen"/>
</dbReference>
<dbReference type="EMBL" id="AFNU02000016">
    <property type="protein sequence ID" value="ERJ11125.1"/>
    <property type="molecule type" value="Genomic_DNA"/>
</dbReference>
<dbReference type="SUPFAM" id="SSF53623">
    <property type="entry name" value="MurD-like peptide ligases, catalytic domain"/>
    <property type="match status" value="1"/>
</dbReference>
<dbReference type="SUPFAM" id="SSF53244">
    <property type="entry name" value="MurD-like peptide ligases, peptide-binding domain"/>
    <property type="match status" value="1"/>
</dbReference>
<gene>
    <name evidence="5" type="ORF">HLPCO_002864</name>
</gene>
<evidence type="ECO:0000256" key="3">
    <source>
        <dbReference type="ARBA" id="ARBA00022840"/>
    </source>
</evidence>
<evidence type="ECO:0000313" key="5">
    <source>
        <dbReference type="EMBL" id="ERJ11125.1"/>
    </source>
</evidence>
<protein>
    <submittedName>
        <fullName evidence="5">UDP-N-acetylmuramoylalanyl-D-glutamyl-2 6-diaminopimelate--D-alanyl-D-alanine ligase protein</fullName>
        <ecNumber evidence="5">6.3.2.10</ecNumber>
    </submittedName>
</protein>
<keyword evidence="2" id="KW-0547">Nucleotide-binding</keyword>
<reference evidence="5 6" key="1">
    <citation type="journal article" date="2011" name="J. Bacteriol.">
        <title>Genome sequence of Haloplasma contractile, an unusual contractile bacterium from a deep-sea anoxic brine lake.</title>
        <authorList>
            <person name="Antunes A."/>
            <person name="Alam I."/>
            <person name="El Dorry H."/>
            <person name="Siam R."/>
            <person name="Robertson A."/>
            <person name="Bajic V.B."/>
            <person name="Stingl U."/>
        </authorList>
    </citation>
    <scope>NUCLEOTIDE SEQUENCE [LARGE SCALE GENOMIC DNA]</scope>
    <source>
        <strain evidence="5 6">SSD-17B</strain>
    </source>
</reference>
<reference evidence="5 6" key="2">
    <citation type="journal article" date="2013" name="PLoS ONE">
        <title>INDIGO - INtegrated Data Warehouse of MIcrobial GenOmes with Examples from the Red Sea Extremophiles.</title>
        <authorList>
            <person name="Alam I."/>
            <person name="Antunes A."/>
            <person name="Kamau A.A."/>
            <person name="Ba Alawi W."/>
            <person name="Kalkatawi M."/>
            <person name="Stingl U."/>
            <person name="Bajic V.B."/>
        </authorList>
    </citation>
    <scope>NUCLEOTIDE SEQUENCE [LARGE SCALE GENOMIC DNA]</scope>
    <source>
        <strain evidence="5 6">SSD-17B</strain>
    </source>
</reference>
<comment type="caution">
    <text evidence="5">The sequence shown here is derived from an EMBL/GenBank/DDBJ whole genome shotgun (WGS) entry which is preliminary data.</text>
</comment>
<evidence type="ECO:0000259" key="4">
    <source>
        <dbReference type="Pfam" id="PF08245"/>
    </source>
</evidence>
<dbReference type="RefSeq" id="WP_008824656.1">
    <property type="nucleotide sequence ID" value="NZ_AFNU02000016.1"/>
</dbReference>
<name>U2FDR6_9MOLU</name>
<dbReference type="PANTHER" id="PTHR43024:SF1">
    <property type="entry name" value="UDP-N-ACETYLMURAMOYL-TRIPEPTIDE--D-ALANYL-D-ALANINE LIGASE"/>
    <property type="match status" value="1"/>
</dbReference>
<evidence type="ECO:0000313" key="6">
    <source>
        <dbReference type="Proteomes" id="UP000005707"/>
    </source>
</evidence>
<dbReference type="GO" id="GO:0047480">
    <property type="term" value="F:UDP-N-acetylmuramoyl-tripeptide-D-alanyl-D-alanine ligase activity"/>
    <property type="evidence" value="ECO:0007669"/>
    <property type="project" value="UniProtKB-EC"/>
</dbReference>
<keyword evidence="1 5" id="KW-0436">Ligase</keyword>
<accession>U2FDR6</accession>
<evidence type="ECO:0000256" key="1">
    <source>
        <dbReference type="ARBA" id="ARBA00022598"/>
    </source>
</evidence>
<proteinExistence type="predicted"/>
<dbReference type="GO" id="GO:0005524">
    <property type="term" value="F:ATP binding"/>
    <property type="evidence" value="ECO:0007669"/>
    <property type="project" value="UniProtKB-KW"/>
</dbReference>
<dbReference type="Proteomes" id="UP000005707">
    <property type="component" value="Unassembled WGS sequence"/>
</dbReference>
<keyword evidence="3" id="KW-0067">ATP-binding</keyword>
<dbReference type="InParanoid" id="U2FDR6"/>
<dbReference type="EC" id="6.3.2.10" evidence="5"/>
<evidence type="ECO:0000256" key="2">
    <source>
        <dbReference type="ARBA" id="ARBA00022741"/>
    </source>
</evidence>
<dbReference type="Pfam" id="PF08245">
    <property type="entry name" value="Mur_ligase_M"/>
    <property type="match status" value="1"/>
</dbReference>
<dbReference type="Gene3D" id="3.40.1190.10">
    <property type="entry name" value="Mur-like, catalytic domain"/>
    <property type="match status" value="1"/>
</dbReference>
<dbReference type="Gene3D" id="3.90.190.20">
    <property type="entry name" value="Mur ligase, C-terminal domain"/>
    <property type="match status" value="1"/>
</dbReference>
<keyword evidence="6" id="KW-1185">Reference proteome</keyword>
<organism evidence="5 6">
    <name type="scientific">Haloplasma contractile SSD-17B</name>
    <dbReference type="NCBI Taxonomy" id="1033810"/>
    <lineage>
        <taxon>Bacteria</taxon>
        <taxon>Bacillati</taxon>
        <taxon>Mycoplasmatota</taxon>
        <taxon>Mollicutes</taxon>
        <taxon>Haloplasmatales</taxon>
        <taxon>Haloplasmataceae</taxon>
        <taxon>Haloplasma</taxon>
    </lineage>
</organism>
<feature type="domain" description="Mur ligase central" evidence="4">
    <location>
        <begin position="109"/>
        <end position="295"/>
    </location>
</feature>
<dbReference type="AlphaFoldDB" id="U2FDR6"/>
<dbReference type="eggNOG" id="COG0770">
    <property type="taxonomic scope" value="Bacteria"/>
</dbReference>
<dbReference type="InterPro" id="IPR051046">
    <property type="entry name" value="MurCDEF_CellWall_CoF430Synth"/>
</dbReference>